<dbReference type="InParanoid" id="A0A6M4H7V2"/>
<feature type="signal peptide" evidence="1">
    <location>
        <begin position="1"/>
        <end position="25"/>
    </location>
</feature>
<proteinExistence type="predicted"/>
<evidence type="ECO:0000256" key="1">
    <source>
        <dbReference type="SAM" id="SignalP"/>
    </source>
</evidence>
<evidence type="ECO:0008006" key="4">
    <source>
        <dbReference type="Google" id="ProtNLM"/>
    </source>
</evidence>
<name>A0A6M4H7V2_9PROT</name>
<evidence type="ECO:0000313" key="3">
    <source>
        <dbReference type="Proteomes" id="UP000503096"/>
    </source>
</evidence>
<keyword evidence="1" id="KW-0732">Signal</keyword>
<keyword evidence="3" id="KW-1185">Reference proteome</keyword>
<gene>
    <name evidence="2" type="ORF">DSM104440_02517</name>
</gene>
<sequence length="185" mass="19476">MSQALRGGTLAIAALLAVATFNVSAGREGSGNRSSLNWDQPVCFLNGGTHAGFGTIRGYIWYGEGGVSKSFDTKEISYQGMEKFESQLCIVLKKGTTSHSIKVTVGAGVPTIGANPTACEVKLPLQPIANSDMSNLPPANTVLYVLGKGNAGNLHCEFCTATTTSYKMNRKDLTKCSSTLPAPRP</sequence>
<accession>A0A6M4H7V2</accession>
<dbReference type="KEGG" id="upl:DSM104440_02517"/>
<reference evidence="2 3" key="1">
    <citation type="submission" date="2020-04" db="EMBL/GenBank/DDBJ databases">
        <title>Usitatibacter rugosus gen. nov., sp. nov. and Usitatibacter palustris sp. nov., novel members of Usitatibacteraceae fam. nov. within the order Nitrosomonadales isolated from soil.</title>
        <authorList>
            <person name="Huber K.J."/>
            <person name="Neumann-Schaal M."/>
            <person name="Geppert A."/>
            <person name="Luckner M."/>
            <person name="Wanner G."/>
            <person name="Overmann J."/>
        </authorList>
    </citation>
    <scope>NUCLEOTIDE SEQUENCE [LARGE SCALE GENOMIC DNA]</scope>
    <source>
        <strain evidence="2 3">Swamp67</strain>
    </source>
</reference>
<protein>
    <recommendedName>
        <fullName evidence="4">Secreted protein</fullName>
    </recommendedName>
</protein>
<dbReference type="AlphaFoldDB" id="A0A6M4H7V2"/>
<dbReference type="RefSeq" id="WP_171163196.1">
    <property type="nucleotide sequence ID" value="NZ_CP053073.1"/>
</dbReference>
<dbReference type="EMBL" id="CP053073">
    <property type="protein sequence ID" value="QJR15691.1"/>
    <property type="molecule type" value="Genomic_DNA"/>
</dbReference>
<organism evidence="2 3">
    <name type="scientific">Usitatibacter palustris</name>
    <dbReference type="NCBI Taxonomy" id="2732487"/>
    <lineage>
        <taxon>Bacteria</taxon>
        <taxon>Pseudomonadati</taxon>
        <taxon>Pseudomonadota</taxon>
        <taxon>Betaproteobacteria</taxon>
        <taxon>Nitrosomonadales</taxon>
        <taxon>Usitatibacteraceae</taxon>
        <taxon>Usitatibacter</taxon>
    </lineage>
</organism>
<dbReference type="Proteomes" id="UP000503096">
    <property type="component" value="Chromosome"/>
</dbReference>
<evidence type="ECO:0000313" key="2">
    <source>
        <dbReference type="EMBL" id="QJR15691.1"/>
    </source>
</evidence>
<feature type="chain" id="PRO_5026937326" description="Secreted protein" evidence="1">
    <location>
        <begin position="26"/>
        <end position="185"/>
    </location>
</feature>